<dbReference type="GO" id="GO:0016579">
    <property type="term" value="P:protein deubiquitination"/>
    <property type="evidence" value="ECO:0007669"/>
    <property type="project" value="InterPro"/>
</dbReference>
<dbReference type="AlphaFoldDB" id="A0A6S7J2H5"/>
<comment type="caution">
    <text evidence="6">The sequence shown here is derived from an EMBL/GenBank/DDBJ whole genome shotgun (WGS) entry which is preliminary data.</text>
</comment>
<reference evidence="6" key="1">
    <citation type="submission" date="2020-04" db="EMBL/GenBank/DDBJ databases">
        <authorList>
            <person name="Alioto T."/>
            <person name="Alioto T."/>
            <person name="Gomez Garrido J."/>
        </authorList>
    </citation>
    <scope>NUCLEOTIDE SEQUENCE</scope>
    <source>
        <strain evidence="6">A484AB</strain>
    </source>
</reference>
<dbReference type="OrthoDB" id="422700at2759"/>
<dbReference type="PROSITE" id="PS50957">
    <property type="entry name" value="JOSEPHIN"/>
    <property type="match status" value="1"/>
</dbReference>
<dbReference type="EMBL" id="CACRXK020007216">
    <property type="protein sequence ID" value="CAB4011632.1"/>
    <property type="molecule type" value="Genomic_DNA"/>
</dbReference>
<sequence length="209" mass="24656">MSKVGHIKVYCHLIVNNIKYFLTYHFQFYNCPAMYHERQRLQFCALHVLNNLFQAEVFSKPELDDICYSLNPDATINPHKSMFGWGNYDVNVLTMALQLKDYQFIWFDKRKDLNLLDLATIYGIVINKFYKPKCLGLEIPIKRRHWLAVRKIDENFYNLDSKLDVPEYIGNDEHLIKFLKFELAVSTTELFIVVSNSVPEDSWMKVDAG</sequence>
<accession>A0A6S7J2H5</accession>
<evidence type="ECO:0000256" key="5">
    <source>
        <dbReference type="ARBA" id="ARBA00022801"/>
    </source>
</evidence>
<dbReference type="EC" id="3.4.19.12" evidence="2"/>
<proteinExistence type="predicted"/>
<evidence type="ECO:0000256" key="1">
    <source>
        <dbReference type="ARBA" id="ARBA00000707"/>
    </source>
</evidence>
<dbReference type="PANTHER" id="PTHR13291">
    <property type="entry name" value="JOSEPHIN 1, 2"/>
    <property type="match status" value="1"/>
</dbReference>
<name>A0A6S7J2H5_PARCT</name>
<evidence type="ECO:0000313" key="7">
    <source>
        <dbReference type="Proteomes" id="UP001152795"/>
    </source>
</evidence>
<dbReference type="PRINTS" id="PR01233">
    <property type="entry name" value="JOSEPHIN"/>
</dbReference>
<evidence type="ECO:0000256" key="3">
    <source>
        <dbReference type="ARBA" id="ARBA00022670"/>
    </source>
</evidence>
<evidence type="ECO:0000256" key="2">
    <source>
        <dbReference type="ARBA" id="ARBA00012759"/>
    </source>
</evidence>
<dbReference type="PANTHER" id="PTHR13291:SF0">
    <property type="entry name" value="JOSEPHIN-LIKE PROTEIN"/>
    <property type="match status" value="1"/>
</dbReference>
<keyword evidence="7" id="KW-1185">Reference proteome</keyword>
<dbReference type="InterPro" id="IPR006155">
    <property type="entry name" value="Josephin"/>
</dbReference>
<keyword evidence="3" id="KW-0645">Protease</keyword>
<dbReference type="Proteomes" id="UP001152795">
    <property type="component" value="Unassembled WGS sequence"/>
</dbReference>
<organism evidence="6 7">
    <name type="scientific">Paramuricea clavata</name>
    <name type="common">Red gorgonian</name>
    <name type="synonym">Violescent sea-whip</name>
    <dbReference type="NCBI Taxonomy" id="317549"/>
    <lineage>
        <taxon>Eukaryota</taxon>
        <taxon>Metazoa</taxon>
        <taxon>Cnidaria</taxon>
        <taxon>Anthozoa</taxon>
        <taxon>Octocorallia</taxon>
        <taxon>Malacalcyonacea</taxon>
        <taxon>Plexauridae</taxon>
        <taxon>Paramuricea</taxon>
    </lineage>
</organism>
<dbReference type="GO" id="GO:0006508">
    <property type="term" value="P:proteolysis"/>
    <property type="evidence" value="ECO:0007669"/>
    <property type="project" value="UniProtKB-KW"/>
</dbReference>
<dbReference type="SMART" id="SM01246">
    <property type="entry name" value="Josephin"/>
    <property type="match status" value="1"/>
</dbReference>
<dbReference type="Pfam" id="PF02099">
    <property type="entry name" value="Josephin"/>
    <property type="match status" value="1"/>
</dbReference>
<keyword evidence="4" id="KW-0833">Ubl conjugation pathway</keyword>
<gene>
    <name evidence="6" type="ORF">PACLA_8A011900</name>
</gene>
<dbReference type="Gene3D" id="3.90.70.40">
    <property type="match status" value="1"/>
</dbReference>
<evidence type="ECO:0000313" key="6">
    <source>
        <dbReference type="EMBL" id="CAB4011632.1"/>
    </source>
</evidence>
<evidence type="ECO:0000256" key="4">
    <source>
        <dbReference type="ARBA" id="ARBA00022786"/>
    </source>
</evidence>
<dbReference type="InterPro" id="IPR040053">
    <property type="entry name" value="JOSD1/2"/>
</dbReference>
<protein>
    <recommendedName>
        <fullName evidence="2">ubiquitinyl hydrolase 1</fullName>
        <ecNumber evidence="2">3.4.19.12</ecNumber>
    </recommendedName>
</protein>
<keyword evidence="5" id="KW-0378">Hydrolase</keyword>
<comment type="catalytic activity">
    <reaction evidence="1">
        <text>Thiol-dependent hydrolysis of ester, thioester, amide, peptide and isopeptide bonds formed by the C-terminal Gly of ubiquitin (a 76-residue protein attached to proteins as an intracellular targeting signal).</text>
        <dbReference type="EC" id="3.4.19.12"/>
    </reaction>
</comment>
<dbReference type="GO" id="GO:0004843">
    <property type="term" value="F:cysteine-type deubiquitinase activity"/>
    <property type="evidence" value="ECO:0007669"/>
    <property type="project" value="UniProtKB-EC"/>
</dbReference>